<comment type="catalytic activity">
    <reaction evidence="1">
        <text>Hydrolysis of alpha-(2-&gt;3)-, alpha-(2-&gt;6)-, alpha-(2-&gt;8)- glycosidic linkages of terminal sialic acid residues in oligosaccharides, glycoproteins, glycolipids, colominic acid and synthetic substrates.</text>
        <dbReference type="EC" id="3.2.1.18"/>
    </reaction>
</comment>
<feature type="domain" description="Glycoside hydrolase family 33 N-terminal" evidence="9">
    <location>
        <begin position="71"/>
        <end position="231"/>
    </location>
</feature>
<dbReference type="SUPFAM" id="SSF49899">
    <property type="entry name" value="Concanavalin A-like lectins/glucanases"/>
    <property type="match status" value="1"/>
</dbReference>
<dbReference type="InterPro" id="IPR011040">
    <property type="entry name" value="Sialidase"/>
</dbReference>
<keyword evidence="6" id="KW-0378">Hydrolase</keyword>
<accession>A0A3N3E0W0</accession>
<dbReference type="CDD" id="cd15482">
    <property type="entry name" value="Sialidase_non-viral"/>
    <property type="match status" value="1"/>
</dbReference>
<feature type="domain" description="Sialidase" evidence="10">
    <location>
        <begin position="428"/>
        <end position="614"/>
    </location>
</feature>
<dbReference type="PANTHER" id="PTHR10628:SF30">
    <property type="entry name" value="EXO-ALPHA-SIALIDASE"/>
    <property type="match status" value="1"/>
</dbReference>
<dbReference type="GO" id="GO:0005737">
    <property type="term" value="C:cytoplasm"/>
    <property type="evidence" value="ECO:0007669"/>
    <property type="project" value="TreeGrafter"/>
</dbReference>
<comment type="caution">
    <text evidence="11">The sequence shown here is derived from an EMBL/GenBank/DDBJ whole genome shotgun (WGS) entry which is preliminary data.</text>
</comment>
<dbReference type="InterPro" id="IPR013320">
    <property type="entry name" value="ConA-like_dom_sf"/>
</dbReference>
<sequence>MKANAILPVVLVLSAMIPTTQADEVSSYLDHKFSQLQQAEDAQNQRNQSVPLYQAASVIINNPSDAIALPSNVVEQVKTLDSMTLVAKINPQIDGFHSIFGASDSRSGYPNNHFHVYVSDLKLGFEIRRQRGGDIHKASKVDINLLNGTDNIVAFSASPQTGYKLFLNGEKILDVPTPSNYGLISDIPGINNAQIGRTIRHNANSYDYVGDIDLIELYNVALDDETLRSKTFLDVSDRAPVQSFKLYDKEEWNTAAFRIPAMIRTAQNTIITAADIRYGDSNDSPNNIDVGIRRSSDNGLTWSEPEVILAFDDYPSVPSSQITDSASYIDSVIVEGHENRIFLFADAFKGGIGQANSTSGTGYRVIDGQQYLSLTSTNQPTVQYYLGHDDRVYTLDGNATSYTVGDGFTLFEDGIEVSNIFYKRSPLVVDSTSFIVMIYSDDEGATWSQPEIVNDQIKTSDMKFLGVSPGGAITIKNGVNQGRILVPIYYTSTLNTTEYAAAMYSDDNGVSWRLGESPNDGRIGGAEKLHEAQFVEMPNGQIKMFARSVGKAAVATSLDGGITWLDDVEYDTTLVMSNTTGCQLSVINYSGFIDGQPAVIFSNPAATKRANGTIRVGLINENGFYDNGEPRYTFTWKYARIIMPDEFAYSNLTELENGNIAILYEDSNTRYKLFHLIYSEFTLDSLKFLP</sequence>
<gene>
    <name evidence="11" type="ORF">EGH82_09540</name>
</gene>
<dbReference type="Pfam" id="PF02973">
    <property type="entry name" value="Sialidase"/>
    <property type="match status" value="1"/>
</dbReference>
<organism evidence="11 12">
    <name type="scientific">Vibrio ponticus</name>
    <dbReference type="NCBI Taxonomy" id="265668"/>
    <lineage>
        <taxon>Bacteria</taxon>
        <taxon>Pseudomonadati</taxon>
        <taxon>Pseudomonadota</taxon>
        <taxon>Gammaproteobacteria</taxon>
        <taxon>Vibrionales</taxon>
        <taxon>Vibrionaceae</taxon>
        <taxon>Vibrio</taxon>
    </lineage>
</organism>
<feature type="signal peptide" evidence="8">
    <location>
        <begin position="1"/>
        <end position="22"/>
    </location>
</feature>
<dbReference type="EC" id="3.2.1.18" evidence="3"/>
<dbReference type="InterPro" id="IPR026856">
    <property type="entry name" value="Sialidase_fam"/>
</dbReference>
<dbReference type="GO" id="GO:0006689">
    <property type="term" value="P:ganglioside catabolic process"/>
    <property type="evidence" value="ECO:0007669"/>
    <property type="project" value="TreeGrafter"/>
</dbReference>
<dbReference type="RefSeq" id="WP_123781901.1">
    <property type="nucleotide sequence ID" value="NZ_RKIK01000022.1"/>
</dbReference>
<keyword evidence="5" id="KW-0677">Repeat</keyword>
<evidence type="ECO:0000313" key="11">
    <source>
        <dbReference type="EMBL" id="ROV60384.1"/>
    </source>
</evidence>
<dbReference type="GO" id="GO:0004308">
    <property type="term" value="F:exo-alpha-sialidase activity"/>
    <property type="evidence" value="ECO:0007669"/>
    <property type="project" value="UniProtKB-EC"/>
</dbReference>
<dbReference type="Pfam" id="PF13088">
    <property type="entry name" value="BNR_2"/>
    <property type="match status" value="1"/>
</dbReference>
<dbReference type="Gene3D" id="2.60.120.200">
    <property type="match status" value="1"/>
</dbReference>
<keyword evidence="4 8" id="KW-0732">Signal</keyword>
<dbReference type="InterPro" id="IPR023364">
    <property type="entry name" value="Trans_sialidase_dom3"/>
</dbReference>
<dbReference type="InterPro" id="IPR036278">
    <property type="entry name" value="Sialidase_sf"/>
</dbReference>
<evidence type="ECO:0000259" key="10">
    <source>
        <dbReference type="Pfam" id="PF13088"/>
    </source>
</evidence>
<dbReference type="Gene3D" id="2.120.10.10">
    <property type="match status" value="1"/>
</dbReference>
<dbReference type="EMBL" id="RKIK01000022">
    <property type="protein sequence ID" value="ROV60384.1"/>
    <property type="molecule type" value="Genomic_DNA"/>
</dbReference>
<evidence type="ECO:0000256" key="5">
    <source>
        <dbReference type="ARBA" id="ARBA00022737"/>
    </source>
</evidence>
<evidence type="ECO:0000256" key="3">
    <source>
        <dbReference type="ARBA" id="ARBA00012733"/>
    </source>
</evidence>
<dbReference type="GO" id="GO:0009313">
    <property type="term" value="P:oligosaccharide catabolic process"/>
    <property type="evidence" value="ECO:0007669"/>
    <property type="project" value="TreeGrafter"/>
</dbReference>
<evidence type="ECO:0000259" key="9">
    <source>
        <dbReference type="Pfam" id="PF02973"/>
    </source>
</evidence>
<dbReference type="AlphaFoldDB" id="A0A3N3E0W0"/>
<dbReference type="SUPFAM" id="SSF50939">
    <property type="entry name" value="Sialidases"/>
    <property type="match status" value="1"/>
</dbReference>
<protein>
    <recommendedName>
        <fullName evidence="3">exo-alpha-sialidase</fullName>
        <ecNumber evidence="3">3.2.1.18</ecNumber>
    </recommendedName>
</protein>
<evidence type="ECO:0000313" key="12">
    <source>
        <dbReference type="Proteomes" id="UP000278792"/>
    </source>
</evidence>
<evidence type="ECO:0000256" key="4">
    <source>
        <dbReference type="ARBA" id="ARBA00022729"/>
    </source>
</evidence>
<comment type="similarity">
    <text evidence="2">Belongs to the glycosyl hydrolase 33 family.</text>
</comment>
<feature type="chain" id="PRO_5018019458" description="exo-alpha-sialidase" evidence="8">
    <location>
        <begin position="23"/>
        <end position="690"/>
    </location>
</feature>
<dbReference type="PANTHER" id="PTHR10628">
    <property type="entry name" value="SIALIDASE"/>
    <property type="match status" value="1"/>
</dbReference>
<dbReference type="Proteomes" id="UP000278792">
    <property type="component" value="Unassembled WGS sequence"/>
</dbReference>
<evidence type="ECO:0000256" key="1">
    <source>
        <dbReference type="ARBA" id="ARBA00000427"/>
    </source>
</evidence>
<evidence type="ECO:0000256" key="7">
    <source>
        <dbReference type="ARBA" id="ARBA00023295"/>
    </source>
</evidence>
<evidence type="ECO:0000256" key="8">
    <source>
        <dbReference type="SAM" id="SignalP"/>
    </source>
</evidence>
<name>A0A3N3E0W0_9VIBR</name>
<keyword evidence="7" id="KW-0326">Glycosidase</keyword>
<evidence type="ECO:0000256" key="6">
    <source>
        <dbReference type="ARBA" id="ARBA00022801"/>
    </source>
</evidence>
<reference evidence="11 12" key="1">
    <citation type="submission" date="2018-11" db="EMBL/GenBank/DDBJ databases">
        <title>Vibrio ponticus strain CAIM 1751 pathogenic for the snapper Lutjanus guttatus.</title>
        <authorList>
            <person name="Soto-Rodriguez S."/>
            <person name="Lozano-Olvera R."/>
            <person name="Gomez-Gil B."/>
        </authorList>
    </citation>
    <scope>NUCLEOTIDE SEQUENCE [LARGE SCALE GENOMIC DNA]</scope>
    <source>
        <strain evidence="11 12">CAIM 1751</strain>
    </source>
</reference>
<dbReference type="InterPro" id="IPR004124">
    <property type="entry name" value="Glyco_hydro_33_N"/>
</dbReference>
<evidence type="ECO:0000256" key="2">
    <source>
        <dbReference type="ARBA" id="ARBA00009348"/>
    </source>
</evidence>
<dbReference type="Gene3D" id="2.40.220.10">
    <property type="entry name" value="Intramolecular Trans-sialidase, Domain 3"/>
    <property type="match status" value="1"/>
</dbReference>
<proteinExistence type="inferred from homology"/>
<dbReference type="GO" id="GO:0016020">
    <property type="term" value="C:membrane"/>
    <property type="evidence" value="ECO:0007669"/>
    <property type="project" value="TreeGrafter"/>
</dbReference>